<organism evidence="2 3">
    <name type="scientific">Cylicocyclus nassatus</name>
    <name type="common">Nematode worm</name>
    <dbReference type="NCBI Taxonomy" id="53992"/>
    <lineage>
        <taxon>Eukaryota</taxon>
        <taxon>Metazoa</taxon>
        <taxon>Ecdysozoa</taxon>
        <taxon>Nematoda</taxon>
        <taxon>Chromadorea</taxon>
        <taxon>Rhabditida</taxon>
        <taxon>Rhabditina</taxon>
        <taxon>Rhabditomorpha</taxon>
        <taxon>Strongyloidea</taxon>
        <taxon>Strongylidae</taxon>
        <taxon>Cylicocyclus</taxon>
    </lineage>
</organism>
<evidence type="ECO:0000313" key="3">
    <source>
        <dbReference type="Proteomes" id="UP001176961"/>
    </source>
</evidence>
<sequence length="139" mass="15436">MRDLDEVDVYELEMTDDADSDEEAMGEKCINLLSSLLPSGSCIYSLRQSISYQLTPSEPKEDQQEPLPSLSILSSAEEVVANCAASGGTPTEERLEDFGLEALPPPEEHTEPVEQEPKELEEVRFVDIFSVCQMIQPDL</sequence>
<feature type="region of interest" description="Disordered" evidence="1">
    <location>
        <begin position="1"/>
        <end position="23"/>
    </location>
</feature>
<dbReference type="EMBL" id="CATQJL010000223">
    <property type="protein sequence ID" value="CAJ0596738.1"/>
    <property type="molecule type" value="Genomic_DNA"/>
</dbReference>
<protein>
    <submittedName>
        <fullName evidence="2">Uncharacterized protein</fullName>
    </submittedName>
</protein>
<gene>
    <name evidence="2" type="ORF">CYNAS_LOCUS8721</name>
</gene>
<dbReference type="Proteomes" id="UP001176961">
    <property type="component" value="Unassembled WGS sequence"/>
</dbReference>
<dbReference type="AlphaFoldDB" id="A0AA36GRB1"/>
<evidence type="ECO:0000313" key="2">
    <source>
        <dbReference type="EMBL" id="CAJ0596738.1"/>
    </source>
</evidence>
<evidence type="ECO:0000256" key="1">
    <source>
        <dbReference type="SAM" id="MobiDB-lite"/>
    </source>
</evidence>
<accession>A0AA36GRB1</accession>
<keyword evidence="3" id="KW-1185">Reference proteome</keyword>
<name>A0AA36GRB1_CYLNA</name>
<comment type="caution">
    <text evidence="2">The sequence shown here is derived from an EMBL/GenBank/DDBJ whole genome shotgun (WGS) entry which is preliminary data.</text>
</comment>
<proteinExistence type="predicted"/>
<reference evidence="2" key="1">
    <citation type="submission" date="2023-07" db="EMBL/GenBank/DDBJ databases">
        <authorList>
            <consortium name="CYATHOMIX"/>
        </authorList>
    </citation>
    <scope>NUCLEOTIDE SEQUENCE</scope>
    <source>
        <strain evidence="2">N/A</strain>
    </source>
</reference>